<dbReference type="Proteomes" id="UP000612585">
    <property type="component" value="Unassembled WGS sequence"/>
</dbReference>
<evidence type="ECO:0000313" key="6">
    <source>
        <dbReference type="Proteomes" id="UP000612585"/>
    </source>
</evidence>
<evidence type="ECO:0000313" key="5">
    <source>
        <dbReference type="EMBL" id="GIJ63909.1"/>
    </source>
</evidence>
<dbReference type="SMART" id="SM00052">
    <property type="entry name" value="EAL"/>
    <property type="match status" value="1"/>
</dbReference>
<feature type="transmembrane region" description="Helical" evidence="1">
    <location>
        <begin position="52"/>
        <end position="73"/>
    </location>
</feature>
<comment type="caution">
    <text evidence="5">The sequence shown here is derived from an EMBL/GenBank/DDBJ whole genome shotgun (WGS) entry which is preliminary data.</text>
</comment>
<dbReference type="SMART" id="SM00086">
    <property type="entry name" value="PAC"/>
    <property type="match status" value="1"/>
</dbReference>
<dbReference type="PROSITE" id="PS50883">
    <property type="entry name" value="EAL"/>
    <property type="match status" value="1"/>
</dbReference>
<dbReference type="InterPro" id="IPR001610">
    <property type="entry name" value="PAC"/>
</dbReference>
<dbReference type="PROSITE" id="PS50112">
    <property type="entry name" value="PAS"/>
    <property type="match status" value="1"/>
</dbReference>
<dbReference type="Gene3D" id="3.30.450.20">
    <property type="entry name" value="PAS domain"/>
    <property type="match status" value="1"/>
</dbReference>
<keyword evidence="1" id="KW-1133">Transmembrane helix</keyword>
<reference evidence="5" key="1">
    <citation type="submission" date="2021-01" db="EMBL/GenBank/DDBJ databases">
        <title>Whole genome shotgun sequence of Virgisporangium aurantiacum NBRC 16421.</title>
        <authorList>
            <person name="Komaki H."/>
            <person name="Tamura T."/>
        </authorList>
    </citation>
    <scope>NUCLEOTIDE SEQUENCE</scope>
    <source>
        <strain evidence="5">NBRC 16421</strain>
    </source>
</reference>
<dbReference type="InterPro" id="IPR035919">
    <property type="entry name" value="EAL_sf"/>
</dbReference>
<dbReference type="EMBL" id="BOPG01000104">
    <property type="protein sequence ID" value="GIJ63909.1"/>
    <property type="molecule type" value="Genomic_DNA"/>
</dbReference>
<dbReference type="AlphaFoldDB" id="A0A8J4E747"/>
<evidence type="ECO:0008006" key="7">
    <source>
        <dbReference type="Google" id="ProtNLM"/>
    </source>
</evidence>
<feature type="domain" description="PAS" evidence="2">
    <location>
        <begin position="85"/>
        <end position="156"/>
    </location>
</feature>
<evidence type="ECO:0000259" key="3">
    <source>
        <dbReference type="PROSITE" id="PS50113"/>
    </source>
</evidence>
<dbReference type="SUPFAM" id="SSF141868">
    <property type="entry name" value="EAL domain-like"/>
    <property type="match status" value="1"/>
</dbReference>
<evidence type="ECO:0000259" key="4">
    <source>
        <dbReference type="PROSITE" id="PS50883"/>
    </source>
</evidence>
<dbReference type="InterPro" id="IPR013767">
    <property type="entry name" value="PAS_fold"/>
</dbReference>
<dbReference type="PROSITE" id="PS50113">
    <property type="entry name" value="PAC"/>
    <property type="match status" value="1"/>
</dbReference>
<dbReference type="Gene3D" id="3.20.20.450">
    <property type="entry name" value="EAL domain"/>
    <property type="match status" value="1"/>
</dbReference>
<protein>
    <recommendedName>
        <fullName evidence="7">PAS domain S-box-containing protein</fullName>
    </recommendedName>
</protein>
<keyword evidence="1" id="KW-0472">Membrane</keyword>
<organism evidence="5 6">
    <name type="scientific">Virgisporangium aurantiacum</name>
    <dbReference type="NCBI Taxonomy" id="175570"/>
    <lineage>
        <taxon>Bacteria</taxon>
        <taxon>Bacillati</taxon>
        <taxon>Actinomycetota</taxon>
        <taxon>Actinomycetes</taxon>
        <taxon>Micromonosporales</taxon>
        <taxon>Micromonosporaceae</taxon>
        <taxon>Virgisporangium</taxon>
    </lineage>
</organism>
<keyword evidence="6" id="KW-1185">Reference proteome</keyword>
<dbReference type="GO" id="GO:0071111">
    <property type="term" value="F:cyclic-guanylate-specific phosphodiesterase activity"/>
    <property type="evidence" value="ECO:0007669"/>
    <property type="project" value="InterPro"/>
</dbReference>
<dbReference type="SMART" id="SM00091">
    <property type="entry name" value="PAS"/>
    <property type="match status" value="1"/>
</dbReference>
<dbReference type="CDD" id="cd00130">
    <property type="entry name" value="PAS"/>
    <property type="match status" value="1"/>
</dbReference>
<dbReference type="InterPro" id="IPR000014">
    <property type="entry name" value="PAS"/>
</dbReference>
<gene>
    <name evidence="5" type="ORF">Vau01_114250</name>
</gene>
<dbReference type="GO" id="GO:0006355">
    <property type="term" value="P:regulation of DNA-templated transcription"/>
    <property type="evidence" value="ECO:0007669"/>
    <property type="project" value="InterPro"/>
</dbReference>
<dbReference type="PANTHER" id="PTHR33121:SF76">
    <property type="entry name" value="SIGNALING PROTEIN"/>
    <property type="match status" value="1"/>
</dbReference>
<feature type="domain" description="EAL" evidence="4">
    <location>
        <begin position="216"/>
        <end position="461"/>
    </location>
</feature>
<dbReference type="InterPro" id="IPR035965">
    <property type="entry name" value="PAS-like_dom_sf"/>
</dbReference>
<feature type="transmembrane region" description="Helical" evidence="1">
    <location>
        <begin position="12"/>
        <end position="32"/>
    </location>
</feature>
<dbReference type="CDD" id="cd01948">
    <property type="entry name" value="EAL"/>
    <property type="match status" value="1"/>
</dbReference>
<dbReference type="Pfam" id="PF00989">
    <property type="entry name" value="PAS"/>
    <property type="match status" value="1"/>
</dbReference>
<dbReference type="SUPFAM" id="SSF55785">
    <property type="entry name" value="PYP-like sensor domain (PAS domain)"/>
    <property type="match status" value="1"/>
</dbReference>
<dbReference type="InterPro" id="IPR001633">
    <property type="entry name" value="EAL_dom"/>
</dbReference>
<evidence type="ECO:0000259" key="2">
    <source>
        <dbReference type="PROSITE" id="PS50112"/>
    </source>
</evidence>
<name>A0A8J4E747_9ACTN</name>
<dbReference type="InterPro" id="IPR000700">
    <property type="entry name" value="PAS-assoc_C"/>
</dbReference>
<sequence length="468" mass="50885">MLGRVSQVAQTRRVVSAAIVVFAISIGTSLTSYVWDWMDAFAKGEEFEPDEWFAIVGAVWLPVVVGMVVRLMLLQRALADSARSALDAFRDTVHNTNGWVWRVDATGLITYSSPGVRELLGYEPEEVVGLVALDLLVMDEDRATVSLRLEEGRNGDGWRHWRTRVRHRDGSVRHVVTNAIPVRDGAGRFVAFRGCTSDVTSQVVAAEAEQLRHATQSAARERIERVLSDPSSLHMAFQPIVDLGAHRVVGLEALARFTPAPHRPPNLWFDEAWHVGLGPDLELHAVALACRNLPQVPADAYLSVNLSPRTIVDPRLIELIAGLGADAARVVIEVTEHAVVDDYDAIVEVVDRLACSGVRLAVDDAGAGYASMQHILRLRPHIIKLDRSIVANAHREPARRALLGAMGTFASSLGVMAVAEGVENADELATLTDAGITTAQGFYLARPAVTPVTELPFLPTAELVGRDA</sequence>
<feature type="domain" description="PAC" evidence="3">
    <location>
        <begin position="159"/>
        <end position="211"/>
    </location>
</feature>
<proteinExistence type="predicted"/>
<dbReference type="Pfam" id="PF00563">
    <property type="entry name" value="EAL"/>
    <property type="match status" value="1"/>
</dbReference>
<accession>A0A8J4E747</accession>
<keyword evidence="1" id="KW-0812">Transmembrane</keyword>
<dbReference type="RefSeq" id="WP_204011439.1">
    <property type="nucleotide sequence ID" value="NZ_BOPG01000104.1"/>
</dbReference>
<evidence type="ECO:0000256" key="1">
    <source>
        <dbReference type="SAM" id="Phobius"/>
    </source>
</evidence>
<dbReference type="PANTHER" id="PTHR33121">
    <property type="entry name" value="CYCLIC DI-GMP PHOSPHODIESTERASE PDEF"/>
    <property type="match status" value="1"/>
</dbReference>
<dbReference type="InterPro" id="IPR050706">
    <property type="entry name" value="Cyclic-di-GMP_PDE-like"/>
</dbReference>
<dbReference type="NCBIfam" id="TIGR00229">
    <property type="entry name" value="sensory_box"/>
    <property type="match status" value="1"/>
</dbReference>